<gene>
    <name evidence="2" type="ORF">MVEN_00139400</name>
</gene>
<evidence type="ECO:0000256" key="1">
    <source>
        <dbReference type="SAM" id="MobiDB-lite"/>
    </source>
</evidence>
<keyword evidence="3" id="KW-1185">Reference proteome</keyword>
<dbReference type="EMBL" id="JACAZI010000002">
    <property type="protein sequence ID" value="KAF7368198.1"/>
    <property type="molecule type" value="Genomic_DNA"/>
</dbReference>
<reference evidence="2" key="1">
    <citation type="submission" date="2020-05" db="EMBL/GenBank/DDBJ databases">
        <title>Mycena genomes resolve the evolution of fungal bioluminescence.</title>
        <authorList>
            <person name="Tsai I.J."/>
        </authorList>
    </citation>
    <scope>NUCLEOTIDE SEQUENCE</scope>
    <source>
        <strain evidence="2">CCC161011</strain>
    </source>
</reference>
<name>A0A8H6YXD5_9AGAR</name>
<dbReference type="AlphaFoldDB" id="A0A8H6YXD5"/>
<sequence>MVWISNYASDAIVVSITAHNGGDARSSTVHPNSKQKETWSQNHWQRWGPETITITWTGGKSKDFSIHSGDRVLVWDDAYGVESNVPTTHVP</sequence>
<dbReference type="Proteomes" id="UP000620124">
    <property type="component" value="Unassembled WGS sequence"/>
</dbReference>
<organism evidence="2 3">
    <name type="scientific">Mycena venus</name>
    <dbReference type="NCBI Taxonomy" id="2733690"/>
    <lineage>
        <taxon>Eukaryota</taxon>
        <taxon>Fungi</taxon>
        <taxon>Dikarya</taxon>
        <taxon>Basidiomycota</taxon>
        <taxon>Agaricomycotina</taxon>
        <taxon>Agaricomycetes</taxon>
        <taxon>Agaricomycetidae</taxon>
        <taxon>Agaricales</taxon>
        <taxon>Marasmiineae</taxon>
        <taxon>Mycenaceae</taxon>
        <taxon>Mycena</taxon>
    </lineage>
</organism>
<accession>A0A8H6YXD5</accession>
<comment type="caution">
    <text evidence="2">The sequence shown here is derived from an EMBL/GenBank/DDBJ whole genome shotgun (WGS) entry which is preliminary data.</text>
</comment>
<evidence type="ECO:0000313" key="2">
    <source>
        <dbReference type="EMBL" id="KAF7368198.1"/>
    </source>
</evidence>
<evidence type="ECO:0000313" key="3">
    <source>
        <dbReference type="Proteomes" id="UP000620124"/>
    </source>
</evidence>
<feature type="compositionally biased region" description="Polar residues" evidence="1">
    <location>
        <begin position="25"/>
        <end position="41"/>
    </location>
</feature>
<protein>
    <submittedName>
        <fullName evidence="2">Uncharacterized protein</fullName>
    </submittedName>
</protein>
<dbReference type="OrthoDB" id="2944324at2759"/>
<feature type="region of interest" description="Disordered" evidence="1">
    <location>
        <begin position="21"/>
        <end position="41"/>
    </location>
</feature>
<proteinExistence type="predicted"/>